<dbReference type="EMBL" id="JACJFM010000010">
    <property type="protein sequence ID" value="MBB1486954.1"/>
    <property type="molecule type" value="Genomic_DNA"/>
</dbReference>
<evidence type="ECO:0000313" key="2">
    <source>
        <dbReference type="Proteomes" id="UP000565262"/>
    </source>
</evidence>
<protein>
    <submittedName>
        <fullName evidence="1">Uncharacterized protein</fullName>
    </submittedName>
</protein>
<dbReference type="RefSeq" id="WP_182808736.1">
    <property type="nucleotide sequence ID" value="NZ_JACJFM010000010.1"/>
</dbReference>
<organism evidence="1 2">
    <name type="scientific">Oceanospirillum sediminis</name>
    <dbReference type="NCBI Taxonomy" id="2760088"/>
    <lineage>
        <taxon>Bacteria</taxon>
        <taxon>Pseudomonadati</taxon>
        <taxon>Pseudomonadota</taxon>
        <taxon>Gammaproteobacteria</taxon>
        <taxon>Oceanospirillales</taxon>
        <taxon>Oceanospirillaceae</taxon>
        <taxon>Oceanospirillum</taxon>
    </lineage>
</organism>
<accession>A0A839IQL1</accession>
<name>A0A839IQL1_9GAMM</name>
<proteinExistence type="predicted"/>
<reference evidence="1 2" key="1">
    <citation type="submission" date="2020-08" db="EMBL/GenBank/DDBJ databases">
        <title>Oceanospirillum sp. nov. isolated from marine sediment.</title>
        <authorList>
            <person name="Ji X."/>
        </authorList>
    </citation>
    <scope>NUCLEOTIDE SEQUENCE [LARGE SCALE GENOMIC DNA]</scope>
    <source>
        <strain evidence="1 2">D5</strain>
    </source>
</reference>
<dbReference type="Proteomes" id="UP000565262">
    <property type="component" value="Unassembled WGS sequence"/>
</dbReference>
<dbReference type="AlphaFoldDB" id="A0A839IQL1"/>
<gene>
    <name evidence="1" type="ORF">H4O21_10055</name>
</gene>
<sequence length="46" mass="5150">MAAHLLLSINFVHELNEFRPVVDSGSQAYCVTMNHQSTTTEIVTDE</sequence>
<evidence type="ECO:0000313" key="1">
    <source>
        <dbReference type="EMBL" id="MBB1486954.1"/>
    </source>
</evidence>
<keyword evidence="2" id="KW-1185">Reference proteome</keyword>
<comment type="caution">
    <text evidence="1">The sequence shown here is derived from an EMBL/GenBank/DDBJ whole genome shotgun (WGS) entry which is preliminary data.</text>
</comment>